<accession>A0A016T3C6</accession>
<comment type="caution">
    <text evidence="1">The sequence shown here is derived from an EMBL/GenBank/DDBJ whole genome shotgun (WGS) entry which is preliminary data.</text>
</comment>
<dbReference type="PANTHER" id="PTHR21301">
    <property type="entry name" value="REVERSE TRANSCRIPTASE"/>
    <property type="match status" value="1"/>
</dbReference>
<dbReference type="PANTHER" id="PTHR21301:SF10">
    <property type="entry name" value="REVERSE TRANSCRIPTASE DOMAIN-CONTAINING PROTEIN"/>
    <property type="match status" value="1"/>
</dbReference>
<dbReference type="OrthoDB" id="5862033at2759"/>
<evidence type="ECO:0000313" key="2">
    <source>
        <dbReference type="Proteomes" id="UP000024635"/>
    </source>
</evidence>
<dbReference type="AlphaFoldDB" id="A0A016T3C6"/>
<organism evidence="1 2">
    <name type="scientific">Ancylostoma ceylanicum</name>
    <dbReference type="NCBI Taxonomy" id="53326"/>
    <lineage>
        <taxon>Eukaryota</taxon>
        <taxon>Metazoa</taxon>
        <taxon>Ecdysozoa</taxon>
        <taxon>Nematoda</taxon>
        <taxon>Chromadorea</taxon>
        <taxon>Rhabditida</taxon>
        <taxon>Rhabditina</taxon>
        <taxon>Rhabditomorpha</taxon>
        <taxon>Strongyloidea</taxon>
        <taxon>Ancylostomatidae</taxon>
        <taxon>Ancylostomatinae</taxon>
        <taxon>Ancylostoma</taxon>
    </lineage>
</organism>
<dbReference type="Proteomes" id="UP000024635">
    <property type="component" value="Unassembled WGS sequence"/>
</dbReference>
<dbReference type="EMBL" id="JARK01001476">
    <property type="protein sequence ID" value="EYB97498.1"/>
    <property type="molecule type" value="Genomic_DNA"/>
</dbReference>
<evidence type="ECO:0000313" key="1">
    <source>
        <dbReference type="EMBL" id="EYB97498.1"/>
    </source>
</evidence>
<keyword evidence="2" id="KW-1185">Reference proteome</keyword>
<name>A0A016T3C6_9BILA</name>
<reference evidence="2" key="1">
    <citation type="journal article" date="2015" name="Nat. Genet.">
        <title>The genome and transcriptome of the zoonotic hookworm Ancylostoma ceylanicum identify infection-specific gene families.</title>
        <authorList>
            <person name="Schwarz E.M."/>
            <person name="Hu Y."/>
            <person name="Antoshechkin I."/>
            <person name="Miller M.M."/>
            <person name="Sternberg P.W."/>
            <person name="Aroian R.V."/>
        </authorList>
    </citation>
    <scope>NUCLEOTIDE SEQUENCE</scope>
    <source>
        <strain evidence="2">HY135</strain>
    </source>
</reference>
<proteinExistence type="predicted"/>
<protein>
    <recommendedName>
        <fullName evidence="3">Reverse transcriptase domain-containing protein</fullName>
    </recommendedName>
</protein>
<sequence length="182" mass="20969">MNLLPASEYKIRPIVSCVGGPTDKISWFLNKIVSQLLSKIPSHLTNTRHFLDQLRKTDSSQECVIKSFDVTSLYTNVSISDALQALNEMLRSYGNEIETYGLSRARIMILVKECLSCNVFKWSGKYFFQIRGLAMKQRLAPVPAICFMSKMEQPVLKRQPLLSLHRRLLRDHIYTVRNGRVF</sequence>
<dbReference type="STRING" id="53326.A0A016T3C6"/>
<gene>
    <name evidence="1" type="primary">Acey_s0140.g2179</name>
    <name evidence="1" type="ORF">Y032_0140g2179</name>
</gene>
<evidence type="ECO:0008006" key="3">
    <source>
        <dbReference type="Google" id="ProtNLM"/>
    </source>
</evidence>